<reference evidence="1 2" key="1">
    <citation type="submission" date="2016-11" db="EMBL/GenBank/DDBJ databases">
        <authorList>
            <person name="Jaros S."/>
            <person name="Januszkiewicz K."/>
            <person name="Wedrychowicz H."/>
        </authorList>
    </citation>
    <scope>NUCLEOTIDE SEQUENCE [LARGE SCALE GENOMIC DNA]</scope>
    <source>
        <strain evidence="1 2">GAS86</strain>
    </source>
</reference>
<organism evidence="1 2">
    <name type="scientific">Paraburkholderia phenazinium</name>
    <dbReference type="NCBI Taxonomy" id="60549"/>
    <lineage>
        <taxon>Bacteria</taxon>
        <taxon>Pseudomonadati</taxon>
        <taxon>Pseudomonadota</taxon>
        <taxon>Betaproteobacteria</taxon>
        <taxon>Burkholderiales</taxon>
        <taxon>Burkholderiaceae</taxon>
        <taxon>Paraburkholderia</taxon>
    </lineage>
</organism>
<dbReference type="EMBL" id="FSRM01000001">
    <property type="protein sequence ID" value="SIN80316.1"/>
    <property type="molecule type" value="Genomic_DNA"/>
</dbReference>
<name>A0A1N6EBE7_9BURK</name>
<protein>
    <submittedName>
        <fullName evidence="1">Uncharacterized protein</fullName>
    </submittedName>
</protein>
<gene>
    <name evidence="1" type="ORF">SAMN05444168_0405</name>
</gene>
<sequence>MEVCERCADIDGCPVDTQRQDGVTLIGVAECNGTLALEHYRCDECQAVIARRFMGATEERIWSVIEGGRRPSLPHCSA</sequence>
<accession>A0A1N6EBE7</accession>
<proteinExistence type="predicted"/>
<evidence type="ECO:0000313" key="2">
    <source>
        <dbReference type="Proteomes" id="UP000184693"/>
    </source>
</evidence>
<dbReference type="AlphaFoldDB" id="A0A1N6EBE7"/>
<evidence type="ECO:0000313" key="1">
    <source>
        <dbReference type="EMBL" id="SIN80316.1"/>
    </source>
</evidence>
<dbReference type="Proteomes" id="UP000184693">
    <property type="component" value="Unassembled WGS sequence"/>
</dbReference>
<dbReference type="OrthoDB" id="9105778at2"/>
<dbReference type="RefSeq" id="WP_074262750.1">
    <property type="nucleotide sequence ID" value="NZ_FSRM01000001.1"/>
</dbReference>